<dbReference type="FunFam" id="3.40.50.720:FF:000113">
    <property type="entry name" value="Glutamate synthase [NADH], amyloplastic"/>
    <property type="match status" value="1"/>
</dbReference>
<evidence type="ECO:0000313" key="9">
    <source>
        <dbReference type="Proteomes" id="UP000366051"/>
    </source>
</evidence>
<dbReference type="InterPro" id="IPR006005">
    <property type="entry name" value="Glut_synth_ssu1"/>
</dbReference>
<dbReference type="InterPro" id="IPR009051">
    <property type="entry name" value="Helical_ferredxn"/>
</dbReference>
<keyword evidence="9" id="KW-1185">Reference proteome</keyword>
<dbReference type="NCBIfam" id="TIGR01317">
    <property type="entry name" value="GOGAT_sm_gam"/>
    <property type="match status" value="1"/>
</dbReference>
<sequence length="494" mass="54762">MGKPTGFMDYRRELPSDRSPQERIQDWREFHLSLSEEELKRQGARCMACGTPYCHTGIMINGSASGCPIHNLIPEWNDLVYRGLWKEALQRLLRTNNFPEFTGRVCPALCEGACTAGLVEEAVTIKNIECSIIDRAFDAGWVVPQPPQQRSGKRVAVVGSGPAGLACADQLNKAGHSVTVFERSDRVGGLLTYGIPNMKLDKKVVQRRADLMKAEGIVFVTNTEVGRDIEAKKLQEDFDAIVLCGGATEPRDLPVEGRQLQGIYSAVEFLTADTRSLLDSNHSDGRFISAAEKDVIVIGGGDTGTDCVATSLRHRCRSVLQFEIMPELPSARKESNPWPEFPRILKVDYGQEEAAALYGADPRQYCIMTKKFEGDEQGRVKAVHTVQVEWVQGETGRCMPQEIAGTEKVWSTELVLLAMGFTGPEKLLLDQLGIERDERSNAKAPYGTYNTNVEGIFAAGDMRRGQSLVVWAIHEGREAARECDRYLMGETYLP</sequence>
<dbReference type="Gene3D" id="3.50.50.60">
    <property type="entry name" value="FAD/NAD(P)-binding domain"/>
    <property type="match status" value="2"/>
</dbReference>
<organism evidence="8 9">
    <name type="scientific">Heliorestis convoluta</name>
    <dbReference type="NCBI Taxonomy" id="356322"/>
    <lineage>
        <taxon>Bacteria</taxon>
        <taxon>Bacillati</taxon>
        <taxon>Bacillota</taxon>
        <taxon>Clostridia</taxon>
        <taxon>Eubacteriales</taxon>
        <taxon>Heliobacteriaceae</taxon>
        <taxon>Heliorestis</taxon>
    </lineage>
</organism>
<dbReference type="GO" id="GO:0051536">
    <property type="term" value="F:iron-sulfur cluster binding"/>
    <property type="evidence" value="ECO:0007669"/>
    <property type="project" value="InterPro"/>
</dbReference>
<evidence type="ECO:0000313" key="8">
    <source>
        <dbReference type="EMBL" id="QGG48611.1"/>
    </source>
</evidence>
<feature type="domain" description="Dihydroprymidine dehydrogenase" evidence="7">
    <location>
        <begin position="23"/>
        <end position="139"/>
    </location>
</feature>
<dbReference type="EMBL" id="CP045875">
    <property type="protein sequence ID" value="QGG48611.1"/>
    <property type="molecule type" value="Genomic_DNA"/>
</dbReference>
<feature type="compositionally biased region" description="Basic and acidic residues" evidence="5">
    <location>
        <begin position="9"/>
        <end position="21"/>
    </location>
</feature>
<evidence type="ECO:0000256" key="3">
    <source>
        <dbReference type="ARBA" id="ARBA00023164"/>
    </source>
</evidence>
<comment type="pathway">
    <text evidence="4">Amino-acid biosynthesis.</text>
</comment>
<dbReference type="InterPro" id="IPR051394">
    <property type="entry name" value="Glutamate_Synthase"/>
</dbReference>
<evidence type="ECO:0000256" key="2">
    <source>
        <dbReference type="ARBA" id="ARBA00023002"/>
    </source>
</evidence>
<proteinExistence type="predicted"/>
<dbReference type="AlphaFoldDB" id="A0A5Q2N2V7"/>
<dbReference type="Pfam" id="PF14691">
    <property type="entry name" value="Fer4_20"/>
    <property type="match status" value="1"/>
</dbReference>
<name>A0A5Q2N2V7_9FIRM</name>
<dbReference type="Gene3D" id="1.10.1060.10">
    <property type="entry name" value="Alpha-helical ferredoxin"/>
    <property type="match status" value="1"/>
</dbReference>
<dbReference type="PRINTS" id="PR00419">
    <property type="entry name" value="ADXRDTASE"/>
</dbReference>
<dbReference type="SUPFAM" id="SSF46548">
    <property type="entry name" value="alpha-helical ferredoxin"/>
    <property type="match status" value="1"/>
</dbReference>
<dbReference type="InterPro" id="IPR028261">
    <property type="entry name" value="DPD_II"/>
</dbReference>
<dbReference type="InterPro" id="IPR023753">
    <property type="entry name" value="FAD/NAD-binding_dom"/>
</dbReference>
<dbReference type="GO" id="GO:0006537">
    <property type="term" value="P:glutamate biosynthetic process"/>
    <property type="evidence" value="ECO:0007669"/>
    <property type="project" value="UniProtKB-KW"/>
</dbReference>
<dbReference type="Proteomes" id="UP000366051">
    <property type="component" value="Chromosome"/>
</dbReference>
<dbReference type="PANTHER" id="PTHR43100">
    <property type="entry name" value="GLUTAMATE SYNTHASE [NADPH] SMALL CHAIN"/>
    <property type="match status" value="1"/>
</dbReference>
<feature type="region of interest" description="Disordered" evidence="5">
    <location>
        <begin position="1"/>
        <end position="21"/>
    </location>
</feature>
<dbReference type="PANTHER" id="PTHR43100:SF1">
    <property type="entry name" value="GLUTAMATE SYNTHASE [NADPH] SMALL CHAIN"/>
    <property type="match status" value="1"/>
</dbReference>
<gene>
    <name evidence="8" type="primary">gltD</name>
    <name evidence="8" type="ORF">FTV88_2518</name>
</gene>
<dbReference type="RefSeq" id="WP_153725749.1">
    <property type="nucleotide sequence ID" value="NZ_CP045875.1"/>
</dbReference>
<evidence type="ECO:0000259" key="7">
    <source>
        <dbReference type="Pfam" id="PF14691"/>
    </source>
</evidence>
<evidence type="ECO:0000256" key="5">
    <source>
        <dbReference type="SAM" id="MobiDB-lite"/>
    </source>
</evidence>
<dbReference type="SUPFAM" id="SSF51905">
    <property type="entry name" value="FAD/NAD(P)-binding domain"/>
    <property type="match status" value="1"/>
</dbReference>
<reference evidence="9" key="1">
    <citation type="submission" date="2019-11" db="EMBL/GenBank/DDBJ databases">
        <title>Genome sequence of Heliorestis convoluta strain HH, an alkaliphilic and minimalistic phototrophic bacterium from a soda lake in Egypt.</title>
        <authorList>
            <person name="Dewey E.D."/>
            <person name="Stokes L.M."/>
            <person name="Burchell B.M."/>
            <person name="Shaffer K.N."/>
            <person name="Huntington A.M."/>
            <person name="Baker J.M."/>
            <person name="Nadendla S."/>
            <person name="Giglio M.G."/>
            <person name="Touchman J.W."/>
            <person name="Blankenship R.E."/>
            <person name="Madigan M.T."/>
            <person name="Sattley W.M."/>
        </authorList>
    </citation>
    <scope>NUCLEOTIDE SEQUENCE [LARGE SCALE GENOMIC DNA]</scope>
    <source>
        <strain evidence="9">HH</strain>
    </source>
</reference>
<dbReference type="KEGG" id="hcv:FTV88_2518"/>
<evidence type="ECO:0000256" key="4">
    <source>
        <dbReference type="ARBA" id="ARBA00029440"/>
    </source>
</evidence>
<keyword evidence="1" id="KW-0028">Amino-acid biosynthesis</keyword>
<evidence type="ECO:0000256" key="1">
    <source>
        <dbReference type="ARBA" id="ARBA00022605"/>
    </source>
</evidence>
<dbReference type="Pfam" id="PF07992">
    <property type="entry name" value="Pyr_redox_2"/>
    <property type="match status" value="1"/>
</dbReference>
<dbReference type="OrthoDB" id="9803192at2"/>
<keyword evidence="3" id="KW-0314">Glutamate biosynthesis</keyword>
<feature type="domain" description="FAD/NAD(P)-binding" evidence="6">
    <location>
        <begin position="154"/>
        <end position="476"/>
    </location>
</feature>
<dbReference type="InterPro" id="IPR036188">
    <property type="entry name" value="FAD/NAD-bd_sf"/>
</dbReference>
<protein>
    <submittedName>
        <fullName evidence="8">Glutamate synthase subunit beta</fullName>
        <ecNumber evidence="8">1.4.1.-</ecNumber>
    </submittedName>
</protein>
<keyword evidence="2 8" id="KW-0560">Oxidoreductase</keyword>
<accession>A0A5Q2N2V7</accession>
<dbReference type="EC" id="1.4.1.-" evidence="8"/>
<evidence type="ECO:0000259" key="6">
    <source>
        <dbReference type="Pfam" id="PF07992"/>
    </source>
</evidence>
<dbReference type="GO" id="GO:0016639">
    <property type="term" value="F:oxidoreductase activity, acting on the CH-NH2 group of donors, NAD or NADP as acceptor"/>
    <property type="evidence" value="ECO:0007669"/>
    <property type="project" value="InterPro"/>
</dbReference>